<dbReference type="RefSeq" id="WP_095983746.1">
    <property type="nucleotide sequence ID" value="NZ_CP022098.1"/>
</dbReference>
<feature type="domain" description="PPIase FKBP-type" evidence="8">
    <location>
        <begin position="145"/>
        <end position="230"/>
    </location>
</feature>
<dbReference type="GO" id="GO:0006457">
    <property type="term" value="P:protein folding"/>
    <property type="evidence" value="ECO:0007669"/>
    <property type="project" value="InterPro"/>
</dbReference>
<evidence type="ECO:0000313" key="9">
    <source>
        <dbReference type="EMBL" id="ATB35071.1"/>
    </source>
</evidence>
<accession>A0A250IV91</accession>
<evidence type="ECO:0000256" key="7">
    <source>
        <dbReference type="SAM" id="MobiDB-lite"/>
    </source>
</evidence>
<organism evidence="9 10">
    <name type="scientific">Cystobacter fuscus</name>
    <dbReference type="NCBI Taxonomy" id="43"/>
    <lineage>
        <taxon>Bacteria</taxon>
        <taxon>Pseudomonadati</taxon>
        <taxon>Myxococcota</taxon>
        <taxon>Myxococcia</taxon>
        <taxon>Myxococcales</taxon>
        <taxon>Cystobacterineae</taxon>
        <taxon>Archangiaceae</taxon>
        <taxon>Cystobacter</taxon>
    </lineage>
</organism>
<evidence type="ECO:0000256" key="1">
    <source>
        <dbReference type="ARBA" id="ARBA00000971"/>
    </source>
</evidence>
<feature type="compositionally biased region" description="Pro residues" evidence="7">
    <location>
        <begin position="233"/>
        <end position="244"/>
    </location>
</feature>
<dbReference type="InterPro" id="IPR000774">
    <property type="entry name" value="PPIase_FKBP_N"/>
</dbReference>
<feature type="compositionally biased region" description="Low complexity" evidence="7">
    <location>
        <begin position="245"/>
        <end position="258"/>
    </location>
</feature>
<dbReference type="Proteomes" id="UP000217257">
    <property type="component" value="Chromosome"/>
</dbReference>
<evidence type="ECO:0000256" key="5">
    <source>
        <dbReference type="PROSITE-ProRule" id="PRU00277"/>
    </source>
</evidence>
<dbReference type="FunFam" id="3.10.50.40:FF:000006">
    <property type="entry name" value="Peptidyl-prolyl cis-trans isomerase"/>
    <property type="match status" value="1"/>
</dbReference>
<dbReference type="Pfam" id="PF00254">
    <property type="entry name" value="FKBP_C"/>
    <property type="match status" value="1"/>
</dbReference>
<name>A0A250IV91_9BACT</name>
<gene>
    <name evidence="9" type="ORF">CYFUS_000483</name>
</gene>
<evidence type="ECO:0000256" key="6">
    <source>
        <dbReference type="RuleBase" id="RU003915"/>
    </source>
</evidence>
<reference evidence="9 10" key="1">
    <citation type="submission" date="2017-06" db="EMBL/GenBank/DDBJ databases">
        <title>Sequencing and comparative analysis of myxobacterial genomes.</title>
        <authorList>
            <person name="Rupp O."/>
            <person name="Goesmann A."/>
            <person name="Sogaard-Andersen L."/>
        </authorList>
    </citation>
    <scope>NUCLEOTIDE SEQUENCE [LARGE SCALE GENOMIC DNA]</scope>
    <source>
        <strain evidence="9 10">DSM 52655</strain>
    </source>
</reference>
<dbReference type="GO" id="GO:0003755">
    <property type="term" value="F:peptidyl-prolyl cis-trans isomerase activity"/>
    <property type="evidence" value="ECO:0007669"/>
    <property type="project" value="UniProtKB-UniRule"/>
</dbReference>
<dbReference type="KEGG" id="cfus:CYFUS_000483"/>
<dbReference type="Pfam" id="PF01346">
    <property type="entry name" value="FKBP_N"/>
    <property type="match status" value="1"/>
</dbReference>
<dbReference type="Gene3D" id="3.10.50.40">
    <property type="match status" value="1"/>
</dbReference>
<dbReference type="AlphaFoldDB" id="A0A250IV91"/>
<dbReference type="InterPro" id="IPR046357">
    <property type="entry name" value="PPIase_dom_sf"/>
</dbReference>
<dbReference type="PANTHER" id="PTHR43811">
    <property type="entry name" value="FKBP-TYPE PEPTIDYL-PROLYL CIS-TRANS ISOMERASE FKPA"/>
    <property type="match status" value="1"/>
</dbReference>
<dbReference type="PROSITE" id="PS50059">
    <property type="entry name" value="FKBP_PPIASE"/>
    <property type="match status" value="1"/>
</dbReference>
<dbReference type="InterPro" id="IPR001179">
    <property type="entry name" value="PPIase_FKBP_dom"/>
</dbReference>
<dbReference type="EC" id="5.2.1.8" evidence="6"/>
<keyword evidence="3 5" id="KW-0697">Rotamase</keyword>
<comment type="similarity">
    <text evidence="2 6">Belongs to the FKBP-type PPIase family.</text>
</comment>
<evidence type="ECO:0000256" key="3">
    <source>
        <dbReference type="ARBA" id="ARBA00023110"/>
    </source>
</evidence>
<evidence type="ECO:0000256" key="2">
    <source>
        <dbReference type="ARBA" id="ARBA00006577"/>
    </source>
</evidence>
<feature type="region of interest" description="Disordered" evidence="7">
    <location>
        <begin position="229"/>
        <end position="258"/>
    </location>
</feature>
<comment type="catalytic activity">
    <reaction evidence="1 5 6">
        <text>[protein]-peptidylproline (omega=180) = [protein]-peptidylproline (omega=0)</text>
        <dbReference type="Rhea" id="RHEA:16237"/>
        <dbReference type="Rhea" id="RHEA-COMP:10747"/>
        <dbReference type="Rhea" id="RHEA-COMP:10748"/>
        <dbReference type="ChEBI" id="CHEBI:83833"/>
        <dbReference type="ChEBI" id="CHEBI:83834"/>
        <dbReference type="EC" id="5.2.1.8"/>
    </reaction>
</comment>
<dbReference type="SUPFAM" id="SSF54534">
    <property type="entry name" value="FKBP-like"/>
    <property type="match status" value="1"/>
</dbReference>
<dbReference type="PROSITE" id="PS51257">
    <property type="entry name" value="PROKAR_LIPOPROTEIN"/>
    <property type="match status" value="1"/>
</dbReference>
<sequence>MRKFLVVAALFAVAGCQPQGSNNAGGASGAGANPQTDDQKTFYALGVTLARQIQVFDMSPEELEYVKAGLTAQVTGKEPVVDIQAFGPKLPELARTRSTARAEKEKEKSKTFLEEAAKESGAERTESGLIYKSLTEGTGAQPTATDIVKVNYRGTLPDGKEFDSSYKRNEPAQFPLNGVIKCWTEGVQKMKVGGKSKLVCPSDLAYGDRGTPGIPGGSALVFEVELLEVQKNEPPPAPPAPPAGQPAAPAPQGQPAKK</sequence>
<dbReference type="EMBL" id="CP022098">
    <property type="protein sequence ID" value="ATB35071.1"/>
    <property type="molecule type" value="Genomic_DNA"/>
</dbReference>
<dbReference type="PANTHER" id="PTHR43811:SF19">
    <property type="entry name" value="39 KDA FK506-BINDING NUCLEAR PROTEIN"/>
    <property type="match status" value="1"/>
</dbReference>
<keyword evidence="4 5" id="KW-0413">Isomerase</keyword>
<evidence type="ECO:0000259" key="8">
    <source>
        <dbReference type="PROSITE" id="PS50059"/>
    </source>
</evidence>
<feature type="region of interest" description="Disordered" evidence="7">
    <location>
        <begin position="96"/>
        <end position="121"/>
    </location>
</feature>
<evidence type="ECO:0000256" key="4">
    <source>
        <dbReference type="ARBA" id="ARBA00023235"/>
    </source>
</evidence>
<evidence type="ECO:0000313" key="10">
    <source>
        <dbReference type="Proteomes" id="UP000217257"/>
    </source>
</evidence>
<proteinExistence type="inferred from homology"/>
<protein>
    <recommendedName>
        <fullName evidence="6">Peptidyl-prolyl cis-trans isomerase</fullName>
        <ecNumber evidence="6">5.2.1.8</ecNumber>
    </recommendedName>
</protein>